<evidence type="ECO:0000256" key="1">
    <source>
        <dbReference type="SAM" id="SignalP"/>
    </source>
</evidence>
<comment type="caution">
    <text evidence="2">The sequence shown here is derived from an EMBL/GenBank/DDBJ whole genome shotgun (WGS) entry which is preliminary data.</text>
</comment>
<evidence type="ECO:0008006" key="4">
    <source>
        <dbReference type="Google" id="ProtNLM"/>
    </source>
</evidence>
<evidence type="ECO:0000313" key="3">
    <source>
        <dbReference type="Proteomes" id="UP000579531"/>
    </source>
</evidence>
<reference evidence="2 3" key="1">
    <citation type="submission" date="2020-08" db="EMBL/GenBank/DDBJ databases">
        <title>Sequencing the genomes of 1000 actinobacteria strains.</title>
        <authorList>
            <person name="Klenk H.-P."/>
        </authorList>
    </citation>
    <scope>NUCLEOTIDE SEQUENCE [LARGE SCALE GENOMIC DNA]</scope>
    <source>
        <strain evidence="2 3">DSM 40129</strain>
    </source>
</reference>
<protein>
    <recommendedName>
        <fullName evidence="4">Holin</fullName>
    </recommendedName>
</protein>
<gene>
    <name evidence="2" type="ORF">HNR72_007261</name>
</gene>
<dbReference type="AlphaFoldDB" id="A0AA89QD58"/>
<proteinExistence type="predicted"/>
<accession>A0AA89QD58</accession>
<evidence type="ECO:0000313" key="2">
    <source>
        <dbReference type="EMBL" id="MBB5816233.1"/>
    </source>
</evidence>
<sequence>MSRKPFTLRQAVLSGGAAAAGTSAGTVAETIASHVPGLGPLATAVVALWVLDKLHALIDDTES</sequence>
<feature type="chain" id="PRO_5041727236" description="Holin" evidence="1">
    <location>
        <begin position="20"/>
        <end position="63"/>
    </location>
</feature>
<keyword evidence="3" id="KW-1185">Reference proteome</keyword>
<organism evidence="2 3">
    <name type="scientific">Streptomyces collinus</name>
    <dbReference type="NCBI Taxonomy" id="42684"/>
    <lineage>
        <taxon>Bacteria</taxon>
        <taxon>Bacillati</taxon>
        <taxon>Actinomycetota</taxon>
        <taxon>Actinomycetes</taxon>
        <taxon>Kitasatosporales</taxon>
        <taxon>Streptomycetaceae</taxon>
        <taxon>Streptomyces</taxon>
    </lineage>
</organism>
<dbReference type="EMBL" id="JACHLX010000001">
    <property type="protein sequence ID" value="MBB5816233.1"/>
    <property type="molecule type" value="Genomic_DNA"/>
</dbReference>
<feature type="signal peptide" evidence="1">
    <location>
        <begin position="1"/>
        <end position="19"/>
    </location>
</feature>
<name>A0AA89QD58_STRCU</name>
<dbReference type="GeneID" id="93843678"/>
<dbReference type="Proteomes" id="UP000579531">
    <property type="component" value="Unassembled WGS sequence"/>
</dbReference>
<keyword evidence="1" id="KW-0732">Signal</keyword>
<dbReference type="RefSeq" id="WP_184853680.1">
    <property type="nucleotide sequence ID" value="NZ_BAABFE010000005.1"/>
</dbReference>